<dbReference type="Proteomes" id="UP001359559">
    <property type="component" value="Unassembled WGS sequence"/>
</dbReference>
<proteinExistence type="predicted"/>
<gene>
    <name evidence="2" type="ORF">RJT34_24597</name>
</gene>
<reference evidence="2 3" key="1">
    <citation type="submission" date="2024-01" db="EMBL/GenBank/DDBJ databases">
        <title>The genomes of 5 underutilized Papilionoideae crops provide insights into root nodulation and disease resistance.</title>
        <authorList>
            <person name="Yuan L."/>
        </authorList>
    </citation>
    <scope>NUCLEOTIDE SEQUENCE [LARGE SCALE GENOMIC DNA]</scope>
    <source>
        <strain evidence="2">LY-2023</strain>
        <tissue evidence="2">Leaf</tissue>
    </source>
</reference>
<keyword evidence="3" id="KW-1185">Reference proteome</keyword>
<keyword evidence="1" id="KW-1133">Transmembrane helix</keyword>
<sequence>MFVVDLHITANFISSFSIFNWCLVCWKINWFGLVIKWISIGYLHFSFICLSFLKKFISSCRLHLIILL</sequence>
<protein>
    <submittedName>
        <fullName evidence="2">Uncharacterized protein</fullName>
    </submittedName>
</protein>
<organism evidence="2 3">
    <name type="scientific">Clitoria ternatea</name>
    <name type="common">Butterfly pea</name>
    <dbReference type="NCBI Taxonomy" id="43366"/>
    <lineage>
        <taxon>Eukaryota</taxon>
        <taxon>Viridiplantae</taxon>
        <taxon>Streptophyta</taxon>
        <taxon>Embryophyta</taxon>
        <taxon>Tracheophyta</taxon>
        <taxon>Spermatophyta</taxon>
        <taxon>Magnoliopsida</taxon>
        <taxon>eudicotyledons</taxon>
        <taxon>Gunneridae</taxon>
        <taxon>Pentapetalae</taxon>
        <taxon>rosids</taxon>
        <taxon>fabids</taxon>
        <taxon>Fabales</taxon>
        <taxon>Fabaceae</taxon>
        <taxon>Papilionoideae</taxon>
        <taxon>50 kb inversion clade</taxon>
        <taxon>NPAAA clade</taxon>
        <taxon>indigoferoid/millettioid clade</taxon>
        <taxon>Phaseoleae</taxon>
        <taxon>Clitoria</taxon>
    </lineage>
</organism>
<dbReference type="AlphaFoldDB" id="A0AAN9FQ33"/>
<evidence type="ECO:0000313" key="3">
    <source>
        <dbReference type="Proteomes" id="UP001359559"/>
    </source>
</evidence>
<keyword evidence="1" id="KW-0472">Membrane</keyword>
<comment type="caution">
    <text evidence="2">The sequence shown here is derived from an EMBL/GenBank/DDBJ whole genome shotgun (WGS) entry which is preliminary data.</text>
</comment>
<name>A0AAN9FQ33_CLITE</name>
<evidence type="ECO:0000256" key="1">
    <source>
        <dbReference type="SAM" id="Phobius"/>
    </source>
</evidence>
<evidence type="ECO:0000313" key="2">
    <source>
        <dbReference type="EMBL" id="KAK7279544.1"/>
    </source>
</evidence>
<keyword evidence="1" id="KW-0812">Transmembrane</keyword>
<dbReference type="EMBL" id="JAYKXN010000006">
    <property type="protein sequence ID" value="KAK7279544.1"/>
    <property type="molecule type" value="Genomic_DNA"/>
</dbReference>
<accession>A0AAN9FQ33</accession>
<feature type="transmembrane region" description="Helical" evidence="1">
    <location>
        <begin position="33"/>
        <end position="53"/>
    </location>
</feature>